<reference evidence="1" key="1">
    <citation type="submission" date="2022-03" db="EMBL/GenBank/DDBJ databases">
        <authorList>
            <person name="Martin C."/>
        </authorList>
    </citation>
    <scope>NUCLEOTIDE SEQUENCE</scope>
</reference>
<comment type="caution">
    <text evidence="1">The sequence shown here is derived from an EMBL/GenBank/DDBJ whole genome shotgun (WGS) entry which is preliminary data.</text>
</comment>
<dbReference type="EMBL" id="CAIIXF020000003">
    <property type="protein sequence ID" value="CAH1779341.1"/>
    <property type="molecule type" value="Genomic_DNA"/>
</dbReference>
<evidence type="ECO:0000313" key="1">
    <source>
        <dbReference type="EMBL" id="CAH1779341.1"/>
    </source>
</evidence>
<dbReference type="AlphaFoldDB" id="A0A8J1XQQ1"/>
<organism evidence="1 2">
    <name type="scientific">Owenia fusiformis</name>
    <name type="common">Polychaete worm</name>
    <dbReference type="NCBI Taxonomy" id="6347"/>
    <lineage>
        <taxon>Eukaryota</taxon>
        <taxon>Metazoa</taxon>
        <taxon>Spiralia</taxon>
        <taxon>Lophotrochozoa</taxon>
        <taxon>Annelida</taxon>
        <taxon>Polychaeta</taxon>
        <taxon>Sedentaria</taxon>
        <taxon>Canalipalpata</taxon>
        <taxon>Sabellida</taxon>
        <taxon>Oweniida</taxon>
        <taxon>Oweniidae</taxon>
        <taxon>Owenia</taxon>
    </lineage>
</organism>
<dbReference type="Proteomes" id="UP000749559">
    <property type="component" value="Unassembled WGS sequence"/>
</dbReference>
<accession>A0A8J1XQQ1</accession>
<sequence length="118" mass="13296">MEDSQKFKIVRWLKENEAYMDQESLGSFKEGESLTGLTSDEILDNITQEGVSRADVDDIFKIANLDAQSQEDMVRFAAGFLATKSSLRSNKRKNQDIEKGVKKSKDDSLQEQVLTICA</sequence>
<evidence type="ECO:0000313" key="2">
    <source>
        <dbReference type="Proteomes" id="UP000749559"/>
    </source>
</evidence>
<proteinExistence type="predicted"/>
<name>A0A8J1XQQ1_OWEFU</name>
<gene>
    <name evidence="1" type="ORF">OFUS_LOCUS6159</name>
</gene>
<protein>
    <submittedName>
        <fullName evidence="1">Uncharacterized protein</fullName>
    </submittedName>
</protein>
<keyword evidence="2" id="KW-1185">Reference proteome</keyword>